<organism evidence="12 13">
    <name type="scientific">Hymenochirus boettgeri</name>
    <name type="common">Congo dwarf clawed frog</name>
    <dbReference type="NCBI Taxonomy" id="247094"/>
    <lineage>
        <taxon>Eukaryota</taxon>
        <taxon>Metazoa</taxon>
        <taxon>Chordata</taxon>
        <taxon>Craniata</taxon>
        <taxon>Vertebrata</taxon>
        <taxon>Euteleostomi</taxon>
        <taxon>Amphibia</taxon>
        <taxon>Batrachia</taxon>
        <taxon>Anura</taxon>
        <taxon>Pipoidea</taxon>
        <taxon>Pipidae</taxon>
        <taxon>Pipinae</taxon>
        <taxon>Hymenochirus</taxon>
    </lineage>
</organism>
<dbReference type="EMBL" id="JAACNH010000474">
    <property type="protein sequence ID" value="KAG8430945.1"/>
    <property type="molecule type" value="Genomic_DNA"/>
</dbReference>
<evidence type="ECO:0000256" key="7">
    <source>
        <dbReference type="ARBA" id="ARBA00023136"/>
    </source>
</evidence>
<dbReference type="CDD" id="cd13954">
    <property type="entry name" value="7tmA_OR"/>
    <property type="match status" value="1"/>
</dbReference>
<evidence type="ECO:0000256" key="3">
    <source>
        <dbReference type="ARBA" id="ARBA00022692"/>
    </source>
</evidence>
<dbReference type="PANTHER" id="PTHR26452">
    <property type="entry name" value="OLFACTORY RECEPTOR"/>
    <property type="match status" value="1"/>
</dbReference>
<evidence type="ECO:0000259" key="11">
    <source>
        <dbReference type="PROSITE" id="PS50262"/>
    </source>
</evidence>
<feature type="transmembrane region" description="Helical" evidence="10">
    <location>
        <begin position="60"/>
        <end position="79"/>
    </location>
</feature>
<dbReference type="InterPro" id="IPR000276">
    <property type="entry name" value="GPCR_Rhodpsn"/>
</dbReference>
<dbReference type="FunFam" id="1.20.1070.10:FF:000410">
    <property type="entry name" value="Olfactory receptor 1348"/>
    <property type="match status" value="1"/>
</dbReference>
<reference evidence="12" key="1">
    <citation type="thesis" date="2020" institute="ProQuest LLC" country="789 East Eisenhower Parkway, Ann Arbor, MI, USA">
        <title>Comparative Genomics and Chromosome Evolution.</title>
        <authorList>
            <person name="Mudd A.B."/>
        </authorList>
    </citation>
    <scope>NUCLEOTIDE SEQUENCE</scope>
    <source>
        <strain evidence="12">Female2</strain>
        <tissue evidence="12">Blood</tissue>
    </source>
</reference>
<comment type="caution">
    <text evidence="12">The sequence shown here is derived from an EMBL/GenBank/DDBJ whole genome shotgun (WGS) entry which is preliminary data.</text>
</comment>
<evidence type="ECO:0000256" key="10">
    <source>
        <dbReference type="SAM" id="Phobius"/>
    </source>
</evidence>
<proteinExistence type="inferred from homology"/>
<feature type="transmembrane region" description="Helical" evidence="10">
    <location>
        <begin position="140"/>
        <end position="158"/>
    </location>
</feature>
<evidence type="ECO:0000256" key="8">
    <source>
        <dbReference type="ARBA" id="ARBA00023170"/>
    </source>
</evidence>
<feature type="transmembrane region" description="Helical" evidence="10">
    <location>
        <begin position="26"/>
        <end position="53"/>
    </location>
</feature>
<keyword evidence="13" id="KW-1185">Reference proteome</keyword>
<dbReference type="PRINTS" id="PR00237">
    <property type="entry name" value="GPCRRHODOPSN"/>
</dbReference>
<dbReference type="PROSITE" id="PS50262">
    <property type="entry name" value="G_PROTEIN_RECEP_F1_2"/>
    <property type="match status" value="1"/>
</dbReference>
<keyword evidence="5 10" id="KW-1133">Transmembrane helix</keyword>
<feature type="transmembrane region" description="Helical" evidence="10">
    <location>
        <begin position="206"/>
        <end position="225"/>
    </location>
</feature>
<keyword evidence="6 9" id="KW-0297">G-protein coupled receptor</keyword>
<evidence type="ECO:0000313" key="12">
    <source>
        <dbReference type="EMBL" id="KAG8430945.1"/>
    </source>
</evidence>
<keyword evidence="9" id="KW-0807">Transducer</keyword>
<keyword evidence="3 9" id="KW-0812">Transmembrane</keyword>
<sequence>MVNSNDSTVANFILLGLTDVPFLQTLYFSLLLTIYILTISGNVLIITVVLLNAQLHSPMYFFLTNLSCIDISLSSSVVPKLLVNTLSHDKSISFVGCAAQVYVTGALGSTECIILAIMAYDRYVAICHPLQYYTVMNEKFCIYLASGTWSVSFLQTLVNEIYMYIETGIIALSSFLLTIISYVYIISSILKITSTRGKYKTFSTCASHFTVVTLFYGNILIAYMHPKSSYSAERDRALSLFYTAVTPMLNPIIYSMRNKVFISSLRNIFNKKYP</sequence>
<evidence type="ECO:0000313" key="13">
    <source>
        <dbReference type="Proteomes" id="UP000812440"/>
    </source>
</evidence>
<feature type="transmembrane region" description="Helical" evidence="10">
    <location>
        <begin position="237"/>
        <end position="256"/>
    </location>
</feature>
<keyword evidence="4" id="KW-0552">Olfaction</keyword>
<keyword evidence="2" id="KW-1003">Cell membrane</keyword>
<dbReference type="SUPFAM" id="SSF81321">
    <property type="entry name" value="Family A G protein-coupled receptor-like"/>
    <property type="match status" value="1"/>
</dbReference>
<dbReference type="GO" id="GO:0004930">
    <property type="term" value="F:G protein-coupled receptor activity"/>
    <property type="evidence" value="ECO:0007669"/>
    <property type="project" value="UniProtKB-KW"/>
</dbReference>
<name>A0A8T2ID73_9PIPI</name>
<evidence type="ECO:0000256" key="1">
    <source>
        <dbReference type="ARBA" id="ARBA00004651"/>
    </source>
</evidence>
<feature type="transmembrane region" description="Helical" evidence="10">
    <location>
        <begin position="164"/>
        <end position="185"/>
    </location>
</feature>
<feature type="domain" description="G-protein coupled receptors family 1 profile" evidence="11">
    <location>
        <begin position="41"/>
        <end position="254"/>
    </location>
</feature>
<dbReference type="OrthoDB" id="6147321at2759"/>
<evidence type="ECO:0000256" key="9">
    <source>
        <dbReference type="RuleBase" id="RU000688"/>
    </source>
</evidence>
<dbReference type="AlphaFoldDB" id="A0A8T2ID73"/>
<evidence type="ECO:0000256" key="6">
    <source>
        <dbReference type="ARBA" id="ARBA00023040"/>
    </source>
</evidence>
<dbReference type="GO" id="GO:0007608">
    <property type="term" value="P:sensory perception of smell"/>
    <property type="evidence" value="ECO:0007669"/>
    <property type="project" value="UniProtKB-KW"/>
</dbReference>
<keyword evidence="4" id="KW-0716">Sensory transduction</keyword>
<comment type="subcellular location">
    <subcellularLocation>
        <location evidence="1">Cell membrane</location>
        <topology evidence="1">Multi-pass membrane protein</topology>
    </subcellularLocation>
</comment>
<feature type="transmembrane region" description="Helical" evidence="10">
    <location>
        <begin position="99"/>
        <end position="120"/>
    </location>
</feature>
<dbReference type="Pfam" id="PF00001">
    <property type="entry name" value="7tm_1"/>
    <property type="match status" value="1"/>
</dbReference>
<protein>
    <recommendedName>
        <fullName evidence="11">G-protein coupled receptors family 1 profile domain-containing protein</fullName>
    </recommendedName>
</protein>
<accession>A0A8T2ID73</accession>
<dbReference type="PROSITE" id="PS00237">
    <property type="entry name" value="G_PROTEIN_RECEP_F1_1"/>
    <property type="match status" value="1"/>
</dbReference>
<dbReference type="InterPro" id="IPR050516">
    <property type="entry name" value="Olfactory_GPCR"/>
</dbReference>
<evidence type="ECO:0000256" key="2">
    <source>
        <dbReference type="ARBA" id="ARBA00022475"/>
    </source>
</evidence>
<dbReference type="GO" id="GO:0005886">
    <property type="term" value="C:plasma membrane"/>
    <property type="evidence" value="ECO:0007669"/>
    <property type="project" value="UniProtKB-SubCell"/>
</dbReference>
<gene>
    <name evidence="12" type="ORF">GDO86_019683</name>
</gene>
<keyword evidence="8 9" id="KW-0675">Receptor</keyword>
<comment type="similarity">
    <text evidence="9">Belongs to the G-protein coupled receptor 1 family.</text>
</comment>
<evidence type="ECO:0000256" key="4">
    <source>
        <dbReference type="ARBA" id="ARBA00022725"/>
    </source>
</evidence>
<dbReference type="Gene3D" id="1.20.1070.10">
    <property type="entry name" value="Rhodopsin 7-helix transmembrane proteins"/>
    <property type="match status" value="2"/>
</dbReference>
<keyword evidence="7 10" id="KW-0472">Membrane</keyword>
<dbReference type="Proteomes" id="UP000812440">
    <property type="component" value="Unassembled WGS sequence"/>
</dbReference>
<dbReference type="InterPro" id="IPR017452">
    <property type="entry name" value="GPCR_Rhodpsn_7TM"/>
</dbReference>
<evidence type="ECO:0000256" key="5">
    <source>
        <dbReference type="ARBA" id="ARBA00022989"/>
    </source>
</evidence>